<reference evidence="2" key="1">
    <citation type="submission" date="2021-01" db="EMBL/GenBank/DDBJ databases">
        <authorList>
            <consortium name="Genoscope - CEA"/>
            <person name="William W."/>
        </authorList>
    </citation>
    <scope>NUCLEOTIDE SEQUENCE</scope>
</reference>
<proteinExistence type="predicted"/>
<dbReference type="Proteomes" id="UP000692954">
    <property type="component" value="Unassembled WGS sequence"/>
</dbReference>
<gene>
    <name evidence="2" type="ORF">PSON_ATCC_30995.1.T1930020</name>
</gene>
<organism evidence="2 3">
    <name type="scientific">Paramecium sonneborni</name>
    <dbReference type="NCBI Taxonomy" id="65129"/>
    <lineage>
        <taxon>Eukaryota</taxon>
        <taxon>Sar</taxon>
        <taxon>Alveolata</taxon>
        <taxon>Ciliophora</taxon>
        <taxon>Intramacronucleata</taxon>
        <taxon>Oligohymenophorea</taxon>
        <taxon>Peniculida</taxon>
        <taxon>Parameciidae</taxon>
        <taxon>Paramecium</taxon>
    </lineage>
</organism>
<feature type="transmembrane region" description="Helical" evidence="1">
    <location>
        <begin position="43"/>
        <end position="62"/>
    </location>
</feature>
<evidence type="ECO:0000313" key="3">
    <source>
        <dbReference type="Proteomes" id="UP000692954"/>
    </source>
</evidence>
<sequence length="92" mass="10906">MLKICNLNKQNNAQCKQTKDFCIRILAFAAYDAFFSEKPFKQIFQAFSILIAIYAVIIIGAMTDRKKNYLNNYIQNKKNNRKKYFKQFEMGM</sequence>
<dbReference type="EMBL" id="CAJJDN010000193">
    <property type="protein sequence ID" value="CAD8128666.1"/>
    <property type="molecule type" value="Genomic_DNA"/>
</dbReference>
<dbReference type="AlphaFoldDB" id="A0A8S1RKG6"/>
<keyword evidence="3" id="KW-1185">Reference proteome</keyword>
<evidence type="ECO:0000256" key="1">
    <source>
        <dbReference type="SAM" id="Phobius"/>
    </source>
</evidence>
<protein>
    <submittedName>
        <fullName evidence="2">Uncharacterized protein</fullName>
    </submittedName>
</protein>
<keyword evidence="1" id="KW-0812">Transmembrane</keyword>
<keyword evidence="1" id="KW-1133">Transmembrane helix</keyword>
<keyword evidence="1" id="KW-0472">Membrane</keyword>
<accession>A0A8S1RKG6</accession>
<evidence type="ECO:0000313" key="2">
    <source>
        <dbReference type="EMBL" id="CAD8128666.1"/>
    </source>
</evidence>
<comment type="caution">
    <text evidence="2">The sequence shown here is derived from an EMBL/GenBank/DDBJ whole genome shotgun (WGS) entry which is preliminary data.</text>
</comment>
<name>A0A8S1RKG6_9CILI</name>